<feature type="compositionally biased region" description="Polar residues" evidence="1">
    <location>
        <begin position="234"/>
        <end position="244"/>
    </location>
</feature>
<protein>
    <submittedName>
        <fullName evidence="2">Glycoside hydrolase family 125 protein</fullName>
    </submittedName>
</protein>
<name>A0A9J7BXK2_9BACT</name>
<feature type="region of interest" description="Disordered" evidence="1">
    <location>
        <begin position="221"/>
        <end position="250"/>
    </location>
</feature>
<dbReference type="InterPro" id="IPR008928">
    <property type="entry name" value="6-hairpin_glycosidase_sf"/>
</dbReference>
<dbReference type="PANTHER" id="PTHR31047:SF0">
    <property type="entry name" value="MEIOTICALLY UP-REGULATED GENE 157 PROTEIN"/>
    <property type="match status" value="1"/>
</dbReference>
<dbReference type="GO" id="GO:0005975">
    <property type="term" value="P:carbohydrate metabolic process"/>
    <property type="evidence" value="ECO:0007669"/>
    <property type="project" value="InterPro"/>
</dbReference>
<dbReference type="PROSITE" id="PS51318">
    <property type="entry name" value="TAT"/>
    <property type="match status" value="1"/>
</dbReference>
<dbReference type="SMART" id="SM01149">
    <property type="entry name" value="DUF1237"/>
    <property type="match status" value="1"/>
</dbReference>
<proteinExistence type="predicted"/>
<dbReference type="PANTHER" id="PTHR31047">
    <property type="entry name" value="MEIOTICALLY UP-REGULATED GENE 157 PROTEIN"/>
    <property type="match status" value="1"/>
</dbReference>
<dbReference type="AlphaFoldDB" id="A0A9J7BXK2"/>
<evidence type="ECO:0000256" key="1">
    <source>
        <dbReference type="SAM" id="MobiDB-lite"/>
    </source>
</evidence>
<dbReference type="Proteomes" id="UP001059380">
    <property type="component" value="Chromosome"/>
</dbReference>
<gene>
    <name evidence="2" type="ORF">MOP44_12140</name>
</gene>
<dbReference type="KEGG" id="orp:MOP44_12140"/>
<organism evidence="2 3">
    <name type="scientific">Occallatibacter riparius</name>
    <dbReference type="NCBI Taxonomy" id="1002689"/>
    <lineage>
        <taxon>Bacteria</taxon>
        <taxon>Pseudomonadati</taxon>
        <taxon>Acidobacteriota</taxon>
        <taxon>Terriglobia</taxon>
        <taxon>Terriglobales</taxon>
        <taxon>Acidobacteriaceae</taxon>
        <taxon>Occallatibacter</taxon>
    </lineage>
</organism>
<dbReference type="GO" id="GO:0016787">
    <property type="term" value="F:hydrolase activity"/>
    <property type="evidence" value="ECO:0007669"/>
    <property type="project" value="UniProtKB-KW"/>
</dbReference>
<dbReference type="InterPro" id="IPR008313">
    <property type="entry name" value="GH125"/>
</dbReference>
<dbReference type="PIRSF" id="PIRSF028846">
    <property type="entry name" value="UCP028846"/>
    <property type="match status" value="1"/>
</dbReference>
<sequence length="481" mass="53484">MHSGPLSRRTVLRTMALTAGASCLPAAASFAESSFESKRPAPSARKFRSKAVDAAIDATAAKLRDPELAWLFSNCLPNTLDTTVEFGSYEGKPDTVVVTGDIPAMWLRDSSAQVWPYLPFLAQDADLAHLIEGVIRRQTRCILADPYANAFMPDLATRTPLEWSRDDKTQMHPGVGERKWEVDSLCYPVRLAHRYWKETRDTSPFDARWAEAMHTIIETFKTQQRKTSRGPYSFQRSSAAPTDTLSEDGFGNPARPVGLIFSGFRPSDDACAYPLNIPGNFFAVRTLLRIEEMLTEIAHDATIARSARQLADEVKAALHANARLHHPTGGEVYAYEIDGFGNAIFMDDANVPSLLAMPYLESCNIDDAAYQATRKFVLSDANPYFFRGTAAEGIGGPHIGHDMIWPMSIIMRALTTHDDREQLQCLRWLKSTHAGTGFMHESFNKDDPKKFTRSWFAWANTLFGELILTLAKNSPGVLAQA</sequence>
<keyword evidence="2" id="KW-0378">Hydrolase</keyword>
<evidence type="ECO:0000313" key="3">
    <source>
        <dbReference type="Proteomes" id="UP001059380"/>
    </source>
</evidence>
<dbReference type="RefSeq" id="WP_260796303.1">
    <property type="nucleotide sequence ID" value="NZ_CP093313.1"/>
</dbReference>
<reference evidence="2" key="1">
    <citation type="submission" date="2021-04" db="EMBL/GenBank/DDBJ databases">
        <title>Phylogenetic analysis of Acidobacteriaceae.</title>
        <authorList>
            <person name="Qiu L."/>
            <person name="Zhang Q."/>
        </authorList>
    </citation>
    <scope>NUCLEOTIDE SEQUENCE</scope>
    <source>
        <strain evidence="2">DSM 25168</strain>
    </source>
</reference>
<accession>A0A9J7BXK2</accession>
<dbReference type="InterPro" id="IPR012341">
    <property type="entry name" value="6hp_glycosidase-like_sf"/>
</dbReference>
<dbReference type="EMBL" id="CP093313">
    <property type="protein sequence ID" value="UWZ86666.1"/>
    <property type="molecule type" value="Genomic_DNA"/>
</dbReference>
<evidence type="ECO:0000313" key="2">
    <source>
        <dbReference type="EMBL" id="UWZ86666.1"/>
    </source>
</evidence>
<keyword evidence="3" id="KW-1185">Reference proteome</keyword>
<dbReference type="SUPFAM" id="SSF48208">
    <property type="entry name" value="Six-hairpin glycosidases"/>
    <property type="match status" value="1"/>
</dbReference>
<dbReference type="Gene3D" id="1.50.10.10">
    <property type="match status" value="1"/>
</dbReference>
<dbReference type="InterPro" id="IPR006311">
    <property type="entry name" value="TAT_signal"/>
</dbReference>
<dbReference type="Pfam" id="PF06824">
    <property type="entry name" value="Glyco_hydro_125"/>
    <property type="match status" value="1"/>
</dbReference>